<protein>
    <submittedName>
        <fullName evidence="1">Uncharacterized protein</fullName>
    </submittedName>
</protein>
<sequence>MNERRARPTQWPCPELERSGEAEARAALEQRFAYNESPSKCESRAPSTSVDLFSGELAKTFRPKLRTAVRSARATSGPTQCLSALSGGRSPPPPRRRAAPYLLPLAQLQTNTALNTSKNDRVQNISKKGAVGTQRSLEAGGRRACPAAAKGQGHQQQRACL</sequence>
<keyword evidence="2" id="KW-1185">Reference proteome</keyword>
<dbReference type="EMBL" id="CM034387">
    <property type="protein sequence ID" value="KAJ0184060.1"/>
    <property type="molecule type" value="Genomic_DNA"/>
</dbReference>
<proteinExistence type="predicted"/>
<gene>
    <name evidence="1" type="ORF">K1T71_000483</name>
</gene>
<name>A0ACC1DJU8_9NEOP</name>
<accession>A0ACC1DJU8</accession>
<reference evidence="1 2" key="1">
    <citation type="journal article" date="2021" name="Front. Genet.">
        <title>Chromosome-Level Genome Assembly Reveals Significant Gene Expansion in the Toll and IMD Signaling Pathways of Dendrolimus kikuchii.</title>
        <authorList>
            <person name="Zhou J."/>
            <person name="Wu P."/>
            <person name="Xiong Z."/>
            <person name="Liu N."/>
            <person name="Zhao N."/>
            <person name="Ji M."/>
            <person name="Qiu Y."/>
            <person name="Yang B."/>
        </authorList>
    </citation>
    <scope>NUCLEOTIDE SEQUENCE [LARGE SCALE GENOMIC DNA]</scope>
    <source>
        <strain evidence="1">Ann1</strain>
    </source>
</reference>
<evidence type="ECO:0000313" key="2">
    <source>
        <dbReference type="Proteomes" id="UP000824533"/>
    </source>
</evidence>
<organism evidence="1 2">
    <name type="scientific">Dendrolimus kikuchii</name>
    <dbReference type="NCBI Taxonomy" id="765133"/>
    <lineage>
        <taxon>Eukaryota</taxon>
        <taxon>Metazoa</taxon>
        <taxon>Ecdysozoa</taxon>
        <taxon>Arthropoda</taxon>
        <taxon>Hexapoda</taxon>
        <taxon>Insecta</taxon>
        <taxon>Pterygota</taxon>
        <taxon>Neoptera</taxon>
        <taxon>Endopterygota</taxon>
        <taxon>Lepidoptera</taxon>
        <taxon>Glossata</taxon>
        <taxon>Ditrysia</taxon>
        <taxon>Bombycoidea</taxon>
        <taxon>Lasiocampidae</taxon>
        <taxon>Dendrolimus</taxon>
    </lineage>
</organism>
<evidence type="ECO:0000313" key="1">
    <source>
        <dbReference type="EMBL" id="KAJ0184060.1"/>
    </source>
</evidence>
<dbReference type="Proteomes" id="UP000824533">
    <property type="component" value="Linkage Group LG01"/>
</dbReference>
<comment type="caution">
    <text evidence="1">The sequence shown here is derived from an EMBL/GenBank/DDBJ whole genome shotgun (WGS) entry which is preliminary data.</text>
</comment>